<proteinExistence type="predicted"/>
<organism evidence="4 5">
    <name type="scientific">Oxyplasma meridianum</name>
    <dbReference type="NCBI Taxonomy" id="3073602"/>
    <lineage>
        <taxon>Archaea</taxon>
        <taxon>Methanobacteriati</taxon>
        <taxon>Thermoplasmatota</taxon>
        <taxon>Thermoplasmata</taxon>
        <taxon>Thermoplasmatales</taxon>
        <taxon>Thermoplasmataceae</taxon>
        <taxon>Oxyplasma</taxon>
    </lineage>
</organism>
<evidence type="ECO:0000256" key="3">
    <source>
        <dbReference type="SAM" id="Coils"/>
    </source>
</evidence>
<name>A0AAX4NHR3_9ARCH</name>
<dbReference type="GeneID" id="95967952"/>
<dbReference type="InterPro" id="IPR004127">
    <property type="entry name" value="Prefoldin_subunit_alpha"/>
</dbReference>
<dbReference type="InterPro" id="IPR009053">
    <property type="entry name" value="Prefoldin"/>
</dbReference>
<gene>
    <name evidence="4" type="primary">pfdA</name>
    <name evidence="4" type="ORF">OXIME_001215</name>
</gene>
<dbReference type="EMBL" id="CP133772">
    <property type="protein sequence ID" value="WYY00635.1"/>
    <property type="molecule type" value="Genomic_DNA"/>
</dbReference>
<dbReference type="CDD" id="cd23160">
    <property type="entry name" value="Prefoldin_alpha_GimC"/>
    <property type="match status" value="1"/>
</dbReference>
<dbReference type="KEGG" id="omr:OXIME_001215"/>
<dbReference type="GO" id="GO:0006457">
    <property type="term" value="P:protein folding"/>
    <property type="evidence" value="ECO:0007669"/>
    <property type="project" value="UniProtKB-UniRule"/>
</dbReference>
<dbReference type="SUPFAM" id="SSF46579">
    <property type="entry name" value="Prefoldin"/>
    <property type="match status" value="1"/>
</dbReference>
<keyword evidence="1" id="KW-0143">Chaperone</keyword>
<keyword evidence="3" id="KW-0175">Coiled coil</keyword>
<dbReference type="AlphaFoldDB" id="A0AAX4NHR3"/>
<evidence type="ECO:0000256" key="1">
    <source>
        <dbReference type="ARBA" id="ARBA00023186"/>
    </source>
</evidence>
<sequence>MENESRVNVTEELNYLRSLIESIDGQVNTLVRGLEELRKAHLALTDSNIAASKETRVAIGAGIFMEATLKLGGKLLVPIGSDIFIHEDPAAVRTRLEGNMKEVETSISGLNSQRDEISRRYDTILAAAQSQMGAKKDVRRNQE</sequence>
<evidence type="ECO:0000256" key="2">
    <source>
        <dbReference type="NCBIfam" id="TIGR00293"/>
    </source>
</evidence>
<dbReference type="NCBIfam" id="TIGR00293">
    <property type="entry name" value="prefoldin subunit alpha"/>
    <property type="match status" value="1"/>
</dbReference>
<feature type="coiled-coil region" evidence="3">
    <location>
        <begin position="93"/>
        <end position="120"/>
    </location>
</feature>
<dbReference type="Gene3D" id="1.10.287.370">
    <property type="match status" value="1"/>
</dbReference>
<dbReference type="RefSeq" id="WP_393970969.1">
    <property type="nucleotide sequence ID" value="NZ_CP133772.1"/>
</dbReference>
<evidence type="ECO:0000313" key="5">
    <source>
        <dbReference type="Proteomes" id="UP001451606"/>
    </source>
</evidence>
<evidence type="ECO:0000313" key="4">
    <source>
        <dbReference type="EMBL" id="WYY00635.1"/>
    </source>
</evidence>
<protein>
    <recommendedName>
        <fullName evidence="2">Prefoldin subunit alpha</fullName>
    </recommendedName>
</protein>
<keyword evidence="5" id="KW-1185">Reference proteome</keyword>
<accession>A0AAX4NHR3</accession>
<reference evidence="4 5" key="1">
    <citation type="submission" date="2023-09" db="EMBL/GenBank/DDBJ databases">
        <authorList>
            <person name="Golyshina O.V."/>
            <person name="Lunev E.A."/>
            <person name="Bargiela R."/>
            <person name="Gaines M.C."/>
            <person name="Daum B."/>
            <person name="Bale N.J."/>
            <person name="Koenen M."/>
            <person name="Sinninghe Damst J.S."/>
            <person name="Yakimov M."/>
            <person name="Golyshin P.N."/>
        </authorList>
    </citation>
    <scope>NUCLEOTIDE SEQUENCE [LARGE SCALE GENOMIC DNA]</scope>
    <source>
        <strain evidence="4 5">M1</strain>
    </source>
</reference>
<dbReference type="Proteomes" id="UP001451606">
    <property type="component" value="Chromosome"/>
</dbReference>
<dbReference type="Pfam" id="PF02996">
    <property type="entry name" value="Prefoldin"/>
    <property type="match status" value="1"/>
</dbReference>